<keyword evidence="4" id="KW-0472">Membrane</keyword>
<organism evidence="7 8">
    <name type="scientific">Hoylesella shahii DSM 15611 = JCM 12083</name>
    <dbReference type="NCBI Taxonomy" id="1122991"/>
    <lineage>
        <taxon>Bacteria</taxon>
        <taxon>Pseudomonadati</taxon>
        <taxon>Bacteroidota</taxon>
        <taxon>Bacteroidia</taxon>
        <taxon>Bacteroidales</taxon>
        <taxon>Prevotellaceae</taxon>
        <taxon>Hoylesella</taxon>
    </lineage>
</organism>
<dbReference type="RefSeq" id="WP_025815870.1">
    <property type="nucleotide sequence ID" value="NZ_BAIZ01000013.1"/>
</dbReference>
<accession>A0A318HTD7</accession>
<evidence type="ECO:0000256" key="3">
    <source>
        <dbReference type="ARBA" id="ARBA00022729"/>
    </source>
</evidence>
<reference evidence="7 8" key="1">
    <citation type="submission" date="2018-05" db="EMBL/GenBank/DDBJ databases">
        <title>Genomic Encyclopedia of Type Strains, Phase I: the one thousand microbial genomes (KMG-I) project.</title>
        <authorList>
            <person name="Kyrpides N."/>
        </authorList>
    </citation>
    <scope>NUCLEOTIDE SEQUENCE [LARGE SCALE GENOMIC DNA]</scope>
    <source>
        <strain evidence="7 8">DSM 15611</strain>
    </source>
</reference>
<dbReference type="AlphaFoldDB" id="A0A318HTD7"/>
<dbReference type="STRING" id="1122991.GCA_000613445_02056"/>
<comment type="caution">
    <text evidence="7">The sequence shown here is derived from an EMBL/GenBank/DDBJ whole genome shotgun (WGS) entry which is preliminary data.</text>
</comment>
<name>A0A318HTD7_9BACT</name>
<dbReference type="EMBL" id="QJJX01000017">
    <property type="protein sequence ID" value="PXX21629.1"/>
    <property type="molecule type" value="Genomic_DNA"/>
</dbReference>
<evidence type="ECO:0000259" key="6">
    <source>
        <dbReference type="Pfam" id="PF07980"/>
    </source>
</evidence>
<keyword evidence="5" id="KW-0998">Cell outer membrane</keyword>
<dbReference type="GO" id="GO:0009279">
    <property type="term" value="C:cell outer membrane"/>
    <property type="evidence" value="ECO:0007669"/>
    <property type="project" value="UniProtKB-SubCell"/>
</dbReference>
<evidence type="ECO:0000313" key="8">
    <source>
        <dbReference type="Proteomes" id="UP000248314"/>
    </source>
</evidence>
<dbReference type="Pfam" id="PF07980">
    <property type="entry name" value="SusD_RagB"/>
    <property type="match status" value="1"/>
</dbReference>
<gene>
    <name evidence="7" type="ORF">EJ73_01615</name>
</gene>
<evidence type="ECO:0000256" key="5">
    <source>
        <dbReference type="ARBA" id="ARBA00023237"/>
    </source>
</evidence>
<dbReference type="InterPro" id="IPR011990">
    <property type="entry name" value="TPR-like_helical_dom_sf"/>
</dbReference>
<evidence type="ECO:0000256" key="2">
    <source>
        <dbReference type="ARBA" id="ARBA00006275"/>
    </source>
</evidence>
<dbReference type="Proteomes" id="UP000248314">
    <property type="component" value="Unassembled WGS sequence"/>
</dbReference>
<keyword evidence="3" id="KW-0732">Signal</keyword>
<evidence type="ECO:0000313" key="7">
    <source>
        <dbReference type="EMBL" id="PXX21629.1"/>
    </source>
</evidence>
<evidence type="ECO:0000256" key="1">
    <source>
        <dbReference type="ARBA" id="ARBA00004442"/>
    </source>
</evidence>
<dbReference type="SUPFAM" id="SSF48452">
    <property type="entry name" value="TPR-like"/>
    <property type="match status" value="1"/>
</dbReference>
<dbReference type="InterPro" id="IPR012944">
    <property type="entry name" value="SusD_RagB_dom"/>
</dbReference>
<sequence>MERRKELVGEGHRYFDALRRGETITRYTSEANRGWHEILNTDMQSYNTWTYTKQLPLIPIDEINGNSEIQQNPLY</sequence>
<evidence type="ECO:0000256" key="4">
    <source>
        <dbReference type="ARBA" id="ARBA00023136"/>
    </source>
</evidence>
<keyword evidence="8" id="KW-1185">Reference proteome</keyword>
<comment type="similarity">
    <text evidence="2">Belongs to the SusD family.</text>
</comment>
<feature type="domain" description="RagB/SusD" evidence="6">
    <location>
        <begin position="1"/>
        <end position="75"/>
    </location>
</feature>
<dbReference type="Gene3D" id="1.25.40.390">
    <property type="match status" value="1"/>
</dbReference>
<comment type="subcellular location">
    <subcellularLocation>
        <location evidence="1">Cell outer membrane</location>
    </subcellularLocation>
</comment>
<proteinExistence type="inferred from homology"/>
<protein>
    <submittedName>
        <fullName evidence="7">SusD-like starch-binding protein associating with outer membrane</fullName>
    </submittedName>
</protein>